<dbReference type="InterPro" id="IPR042099">
    <property type="entry name" value="ANL_N_sf"/>
</dbReference>
<dbReference type="PROSITE" id="PS00455">
    <property type="entry name" value="AMP_BINDING"/>
    <property type="match status" value="1"/>
</dbReference>
<keyword evidence="6" id="KW-1185">Reference proteome</keyword>
<dbReference type="EMBL" id="JBIRUQ010000001">
    <property type="protein sequence ID" value="MFI1460737.1"/>
    <property type="molecule type" value="Genomic_DNA"/>
</dbReference>
<dbReference type="GeneID" id="93505142"/>
<evidence type="ECO:0000259" key="3">
    <source>
        <dbReference type="Pfam" id="PF00501"/>
    </source>
</evidence>
<organism evidence="5 6">
    <name type="scientific">Nocardia carnea</name>
    <dbReference type="NCBI Taxonomy" id="37328"/>
    <lineage>
        <taxon>Bacteria</taxon>
        <taxon>Bacillati</taxon>
        <taxon>Actinomycetota</taxon>
        <taxon>Actinomycetes</taxon>
        <taxon>Mycobacteriales</taxon>
        <taxon>Nocardiaceae</taxon>
        <taxon>Nocardia</taxon>
    </lineage>
</organism>
<dbReference type="Gene3D" id="3.40.50.12780">
    <property type="entry name" value="N-terminal domain of ligase-like"/>
    <property type="match status" value="1"/>
</dbReference>
<evidence type="ECO:0000313" key="6">
    <source>
        <dbReference type="Proteomes" id="UP001611263"/>
    </source>
</evidence>
<dbReference type="RefSeq" id="WP_033246112.1">
    <property type="nucleotide sequence ID" value="NZ_JBIRUQ010000001.1"/>
</dbReference>
<evidence type="ECO:0000313" key="5">
    <source>
        <dbReference type="EMBL" id="MFI1460737.1"/>
    </source>
</evidence>
<gene>
    <name evidence="5" type="ORF">ACH4WX_08425</name>
</gene>
<dbReference type="SUPFAM" id="SSF56801">
    <property type="entry name" value="Acetyl-CoA synthetase-like"/>
    <property type="match status" value="1"/>
</dbReference>
<dbReference type="PANTHER" id="PTHR43201">
    <property type="entry name" value="ACYL-COA SYNTHETASE"/>
    <property type="match status" value="1"/>
</dbReference>
<keyword evidence="2" id="KW-0436">Ligase</keyword>
<comment type="caution">
    <text evidence="5">The sequence shown here is derived from an EMBL/GenBank/DDBJ whole genome shotgun (WGS) entry which is preliminary data.</text>
</comment>
<accession>A0ABW7TI81</accession>
<protein>
    <submittedName>
        <fullName evidence="5">Class I adenylate-forming enzyme family protein</fullName>
    </submittedName>
</protein>
<dbReference type="InterPro" id="IPR025110">
    <property type="entry name" value="AMP-bd_C"/>
</dbReference>
<dbReference type="Proteomes" id="UP001611263">
    <property type="component" value="Unassembled WGS sequence"/>
</dbReference>
<dbReference type="Gene3D" id="3.30.300.30">
    <property type="match status" value="1"/>
</dbReference>
<evidence type="ECO:0000259" key="4">
    <source>
        <dbReference type="Pfam" id="PF13193"/>
    </source>
</evidence>
<evidence type="ECO:0000256" key="2">
    <source>
        <dbReference type="ARBA" id="ARBA00022598"/>
    </source>
</evidence>
<evidence type="ECO:0000256" key="1">
    <source>
        <dbReference type="ARBA" id="ARBA00006432"/>
    </source>
</evidence>
<dbReference type="InterPro" id="IPR045851">
    <property type="entry name" value="AMP-bd_C_sf"/>
</dbReference>
<dbReference type="InterPro" id="IPR020845">
    <property type="entry name" value="AMP-binding_CS"/>
</dbReference>
<dbReference type="Pfam" id="PF13193">
    <property type="entry name" value="AMP-binding_C"/>
    <property type="match status" value="1"/>
</dbReference>
<comment type="similarity">
    <text evidence="1">Belongs to the ATP-dependent AMP-binding enzyme family.</text>
</comment>
<dbReference type="PANTHER" id="PTHR43201:SF5">
    <property type="entry name" value="MEDIUM-CHAIN ACYL-COA LIGASE ACSF2, MITOCHONDRIAL"/>
    <property type="match status" value="1"/>
</dbReference>
<feature type="domain" description="AMP-dependent synthetase/ligase" evidence="3">
    <location>
        <begin position="55"/>
        <end position="411"/>
    </location>
</feature>
<proteinExistence type="inferred from homology"/>
<dbReference type="InterPro" id="IPR000873">
    <property type="entry name" value="AMP-dep_synth/lig_dom"/>
</dbReference>
<feature type="domain" description="AMP-binding enzyme C-terminal" evidence="4">
    <location>
        <begin position="461"/>
        <end position="537"/>
    </location>
</feature>
<name>A0ABW7TI81_9NOCA</name>
<sequence>MSDRSTTPEPPAAVKARLTALGADLEIAREPVRGIAMPVFRHRRRALTELLIESARYGDSEYLVSGETRWSFAEHLDRVASLSEALRTTYGIGKGDRVAILAANRAEWILTFWATTSLGAITVGMNSMWSAREIAYGIEHSTPKIVVADEARRALLGEIEPPVLSIETDIPRLATAAPGTPLPETEIDEDDPAVILYTSGTTGRPKGAVHSHRNMIAAVDFYRLNDAVAAEMGSPPGARRFLLATPLFHIAALHNLAVPRLAFGDTAVIHTGRFDIDRVLRLIETERVTNWGAVPTMLHRLLEHGDLSGYDLSSLRMISVNSAPSSASFKERLRTVLPVAARSLGTSYGLTESSTAATFATAADLQARPETVGTPVPTMSVQIRDEHGAPVPDGTEGEICLRGPLVMLGYWNNPEATAATIAADGWMHTGDLGTMNDGYLWVSSRRSDLILRGGENVYPIEVENALSEHPAVRECAVLGVAHADLGQEVCAVVVTGAADAVAAAELNAFVAERIARYKVPTRWEITTEPLPRNATGKVKRLDVIQAYAGGGD</sequence>
<dbReference type="Pfam" id="PF00501">
    <property type="entry name" value="AMP-binding"/>
    <property type="match status" value="1"/>
</dbReference>
<reference evidence="5 6" key="1">
    <citation type="submission" date="2024-10" db="EMBL/GenBank/DDBJ databases">
        <title>The Natural Products Discovery Center: Release of the First 8490 Sequenced Strains for Exploring Actinobacteria Biosynthetic Diversity.</title>
        <authorList>
            <person name="Kalkreuter E."/>
            <person name="Kautsar S.A."/>
            <person name="Yang D."/>
            <person name="Bader C.D."/>
            <person name="Teijaro C.N."/>
            <person name="Fluegel L."/>
            <person name="Davis C.M."/>
            <person name="Simpson J.R."/>
            <person name="Lauterbach L."/>
            <person name="Steele A.D."/>
            <person name="Gui C."/>
            <person name="Meng S."/>
            <person name="Li G."/>
            <person name="Viehrig K."/>
            <person name="Ye F."/>
            <person name="Su P."/>
            <person name="Kiefer A.F."/>
            <person name="Nichols A."/>
            <person name="Cepeda A.J."/>
            <person name="Yan W."/>
            <person name="Fan B."/>
            <person name="Jiang Y."/>
            <person name="Adhikari A."/>
            <person name="Zheng C.-J."/>
            <person name="Schuster L."/>
            <person name="Cowan T.M."/>
            <person name="Smanski M.J."/>
            <person name="Chevrette M.G."/>
            <person name="De Carvalho L.P.S."/>
            <person name="Shen B."/>
        </authorList>
    </citation>
    <scope>NUCLEOTIDE SEQUENCE [LARGE SCALE GENOMIC DNA]</scope>
    <source>
        <strain evidence="5 6">NPDC020568</strain>
    </source>
</reference>